<dbReference type="CDD" id="cd08072">
    <property type="entry name" value="MPN_archaeal"/>
    <property type="match status" value="1"/>
</dbReference>
<dbReference type="HOGENOM" id="CLU_116578_1_0_2"/>
<dbReference type="OrthoDB" id="4612at2157"/>
<dbReference type="GO" id="GO:0008237">
    <property type="term" value="F:metallopeptidase activity"/>
    <property type="evidence" value="ECO:0007669"/>
    <property type="project" value="UniProtKB-KW"/>
</dbReference>
<dbReference type="Gene3D" id="3.40.140.10">
    <property type="entry name" value="Cytidine Deaminase, domain 2"/>
    <property type="match status" value="1"/>
</dbReference>
<evidence type="ECO:0000256" key="4">
    <source>
        <dbReference type="ARBA" id="ARBA00022833"/>
    </source>
</evidence>
<dbReference type="KEGG" id="mpl:Mpal_0311"/>
<name>B8GJN9_METPE</name>
<reference evidence="7 8" key="1">
    <citation type="journal article" date="2015" name="Genome Announc.">
        <title>Complete Genome Sequence of Methanosphaerula palustris E1-9CT, a Hydrogenotrophic Methanogen Isolated from a Minerotrophic Fen Peatland.</title>
        <authorList>
            <person name="Cadillo-Quiroz H."/>
            <person name="Browne P."/>
            <person name="Kyrpides N."/>
            <person name="Woyke T."/>
            <person name="Goodwin L."/>
            <person name="Detter C."/>
            <person name="Yavitt J.B."/>
            <person name="Zinder S.H."/>
        </authorList>
    </citation>
    <scope>NUCLEOTIDE SEQUENCE [LARGE SCALE GENOMIC DNA]</scope>
    <source>
        <strain evidence="8">ATCC BAA-1556 / DSM 19958 / E1-9c</strain>
    </source>
</reference>
<keyword evidence="8" id="KW-1185">Reference proteome</keyword>
<evidence type="ECO:0000256" key="5">
    <source>
        <dbReference type="ARBA" id="ARBA00023049"/>
    </source>
</evidence>
<dbReference type="GO" id="GO:0006508">
    <property type="term" value="P:proteolysis"/>
    <property type="evidence" value="ECO:0007669"/>
    <property type="project" value="UniProtKB-KW"/>
</dbReference>
<organism evidence="7 8">
    <name type="scientific">Methanosphaerula palustris (strain ATCC BAA-1556 / DSM 19958 / E1-9c)</name>
    <dbReference type="NCBI Taxonomy" id="521011"/>
    <lineage>
        <taxon>Archaea</taxon>
        <taxon>Methanobacteriati</taxon>
        <taxon>Methanobacteriota</taxon>
        <taxon>Stenosarchaea group</taxon>
        <taxon>Methanomicrobia</taxon>
        <taxon>Methanomicrobiales</taxon>
        <taxon>Methanoregulaceae</taxon>
        <taxon>Methanosphaerula</taxon>
    </lineage>
</organism>
<accession>B8GJN9</accession>
<evidence type="ECO:0000256" key="1">
    <source>
        <dbReference type="ARBA" id="ARBA00022670"/>
    </source>
</evidence>
<dbReference type="RefSeq" id="WP_012617012.1">
    <property type="nucleotide sequence ID" value="NC_011832.1"/>
</dbReference>
<evidence type="ECO:0000259" key="6">
    <source>
        <dbReference type="Pfam" id="PF14464"/>
    </source>
</evidence>
<evidence type="ECO:0000256" key="2">
    <source>
        <dbReference type="ARBA" id="ARBA00022723"/>
    </source>
</evidence>
<keyword evidence="3" id="KW-0378">Hydrolase</keyword>
<keyword evidence="4" id="KW-0862">Zinc</keyword>
<keyword evidence="1" id="KW-0645">Protease</keyword>
<keyword evidence="2" id="KW-0479">Metal-binding</keyword>
<proteinExistence type="predicted"/>
<dbReference type="GeneID" id="7272612"/>
<dbReference type="Proteomes" id="UP000002457">
    <property type="component" value="Chromosome"/>
</dbReference>
<evidence type="ECO:0000313" key="8">
    <source>
        <dbReference type="Proteomes" id="UP000002457"/>
    </source>
</evidence>
<dbReference type="SUPFAM" id="SSF102712">
    <property type="entry name" value="JAB1/MPN domain"/>
    <property type="match status" value="1"/>
</dbReference>
<feature type="domain" description="JAB" evidence="6">
    <location>
        <begin position="8"/>
        <end position="107"/>
    </location>
</feature>
<evidence type="ECO:0000313" key="7">
    <source>
        <dbReference type="EMBL" id="ACL15693.1"/>
    </source>
</evidence>
<protein>
    <recommendedName>
        <fullName evidence="6">JAB domain-containing protein</fullName>
    </recommendedName>
</protein>
<keyword evidence="5" id="KW-0482">Metalloprotease</keyword>
<dbReference type="Pfam" id="PF14464">
    <property type="entry name" value="Prok-JAB"/>
    <property type="match status" value="1"/>
</dbReference>
<gene>
    <name evidence="7" type="ordered locus">Mpal_0311</name>
</gene>
<dbReference type="GO" id="GO:0046872">
    <property type="term" value="F:metal ion binding"/>
    <property type="evidence" value="ECO:0007669"/>
    <property type="project" value="UniProtKB-KW"/>
</dbReference>
<dbReference type="AlphaFoldDB" id="B8GJN9"/>
<dbReference type="STRING" id="521011.Mpal_0311"/>
<dbReference type="InterPro" id="IPR028090">
    <property type="entry name" value="JAB_dom_prok"/>
</dbReference>
<dbReference type="EMBL" id="CP001338">
    <property type="protein sequence ID" value="ACL15693.1"/>
    <property type="molecule type" value="Genomic_DNA"/>
</dbReference>
<sequence>MKVTGISRDLLDLLLEMGKDRHPYEFVGLLSERDGVIDEISLVPGTISGETSASVFMEMMPLDTHKCGSAHSHPNGVLYPSDADLSFFPRAGRYNLIIGYPYDEVDWVCFTADGERYPLEVIP</sequence>
<evidence type="ECO:0000256" key="3">
    <source>
        <dbReference type="ARBA" id="ARBA00022801"/>
    </source>
</evidence>
<dbReference type="eggNOG" id="arCOG01139">
    <property type="taxonomic scope" value="Archaea"/>
</dbReference>